<dbReference type="NCBIfam" id="TIGR03519">
    <property type="entry name" value="T9SS_PorP_fam"/>
    <property type="match status" value="1"/>
</dbReference>
<proteinExistence type="predicted"/>
<dbReference type="InterPro" id="IPR019861">
    <property type="entry name" value="PorP/SprF_Bacteroidetes"/>
</dbReference>
<reference evidence="3" key="1">
    <citation type="submission" date="2015-11" db="EMBL/GenBank/DDBJ databases">
        <authorList>
            <person name="Holder M.E."/>
            <person name="Ajami N.J."/>
            <person name="Petrosino J.F."/>
        </authorList>
    </citation>
    <scope>NUCLEOTIDE SEQUENCE [LARGE SCALE GENOMIC DNA]</scope>
    <source>
        <strain evidence="3">F0113</strain>
    </source>
</reference>
<accession>A0A0S2KPE5</accession>
<evidence type="ECO:0000256" key="1">
    <source>
        <dbReference type="SAM" id="SignalP"/>
    </source>
</evidence>
<keyword evidence="3" id="KW-1185">Reference proteome</keyword>
<protein>
    <recommendedName>
        <fullName evidence="4">Type IX secretion system membrane protein PorP/SprF</fullName>
    </recommendedName>
</protein>
<organism evidence="2 3">
    <name type="scientific">Hoylesella enoeca</name>
    <dbReference type="NCBI Taxonomy" id="76123"/>
    <lineage>
        <taxon>Bacteria</taxon>
        <taxon>Pseudomonadati</taxon>
        <taxon>Bacteroidota</taxon>
        <taxon>Bacteroidia</taxon>
        <taxon>Bacteroidales</taxon>
        <taxon>Prevotellaceae</taxon>
        <taxon>Hoylesella</taxon>
    </lineage>
</organism>
<evidence type="ECO:0000313" key="3">
    <source>
        <dbReference type="Proteomes" id="UP000056252"/>
    </source>
</evidence>
<dbReference type="AlphaFoldDB" id="A0A0S2KPE5"/>
<sequence>MWKRIGIIAMMSGLALVGARAQYDAAFSHYFDMEPSFNPAVVGKQGLLNVTGVYALGFAGVRHNPRSVYLAGDAPLPLAKGAHGAGLQFVDEKIGVYTHRRMALQYGYKRPWGGGTVSFGVQVGLLNEDLDASKADAEDRGDPALSGGKANGNGLDLGAGVYYLRGTWYVGVSGQHLNRPQVDLGEKAEIRIKQTYYLIAGYNIRLRNPFLKIKTSLLVRGDGQAYRADVTGRLVYQREKKMFYGGVGCSPTNSVTALVGGKFHGVVVGYSYELYTSAIPAGNGSHELFVGYQCPLDFSNKAKNKHKSVRIL</sequence>
<dbReference type="eggNOG" id="COG0226">
    <property type="taxonomic scope" value="Bacteria"/>
</dbReference>
<feature type="chain" id="PRO_5006602082" description="Type IX secretion system membrane protein PorP/SprF" evidence="1">
    <location>
        <begin position="22"/>
        <end position="312"/>
    </location>
</feature>
<feature type="signal peptide" evidence="1">
    <location>
        <begin position="1"/>
        <end position="21"/>
    </location>
</feature>
<name>A0A0S2KPE5_9BACT</name>
<dbReference type="STRING" id="76123.AS203_10655"/>
<dbReference type="KEGG" id="peo:AS203_10655"/>
<evidence type="ECO:0000313" key="2">
    <source>
        <dbReference type="EMBL" id="ALO49982.1"/>
    </source>
</evidence>
<evidence type="ECO:0008006" key="4">
    <source>
        <dbReference type="Google" id="ProtNLM"/>
    </source>
</evidence>
<keyword evidence="1" id="KW-0732">Signal</keyword>
<dbReference type="Pfam" id="PF11751">
    <property type="entry name" value="PorP_SprF"/>
    <property type="match status" value="1"/>
</dbReference>
<dbReference type="EMBL" id="CP013195">
    <property type="protein sequence ID" value="ALO49982.1"/>
    <property type="molecule type" value="Genomic_DNA"/>
</dbReference>
<dbReference type="Proteomes" id="UP000056252">
    <property type="component" value="Chromosome"/>
</dbReference>
<gene>
    <name evidence="2" type="ORF">AS203_10655</name>
</gene>
<dbReference type="OrthoDB" id="1320396at2"/>